<evidence type="ECO:0000256" key="3">
    <source>
        <dbReference type="ARBA" id="ARBA00006577"/>
    </source>
</evidence>
<keyword evidence="6" id="KW-0143">Chaperone</keyword>
<protein>
    <recommendedName>
        <fullName evidence="10">Peptidyl-prolyl cis-trans isomerase</fullName>
        <ecNumber evidence="10">5.2.1.8</ecNumber>
    </recommendedName>
</protein>
<dbReference type="Pfam" id="PF00254">
    <property type="entry name" value="FKBP_C"/>
    <property type="match status" value="1"/>
</dbReference>
<keyword evidence="4" id="KW-0963">Cytoplasm</keyword>
<comment type="subcellular location">
    <subcellularLocation>
        <location evidence="2">Cytoplasm</location>
    </subcellularLocation>
</comment>
<feature type="region of interest" description="Disordered" evidence="11">
    <location>
        <begin position="84"/>
        <end position="103"/>
    </location>
</feature>
<feature type="domain" description="PPIase FKBP-type" evidence="12">
    <location>
        <begin position="7"/>
        <end position="81"/>
    </location>
</feature>
<dbReference type="RefSeq" id="WP_115491487.1">
    <property type="nucleotide sequence ID" value="NZ_JACHWW010000001.1"/>
</dbReference>
<dbReference type="PROSITE" id="PS50059">
    <property type="entry name" value="FKBP_PPIASE"/>
    <property type="match status" value="1"/>
</dbReference>
<evidence type="ECO:0000256" key="8">
    <source>
        <dbReference type="ARBA" id="ARBA00037071"/>
    </source>
</evidence>
<comment type="function">
    <text evidence="8">Also involved in hydrogenase metallocenter assembly, probably by participating in the nickel insertion step. This function in hydrogenase biosynthesis requires chaperone activity and the presence of the metal-binding domain, but not PPIase activity.</text>
</comment>
<evidence type="ECO:0000256" key="4">
    <source>
        <dbReference type="ARBA" id="ARBA00022490"/>
    </source>
</evidence>
<dbReference type="AlphaFoldDB" id="A0A395LJT5"/>
<keyword evidence="5 9" id="KW-0697">Rotamase</keyword>
<evidence type="ECO:0000313" key="14">
    <source>
        <dbReference type="Proteomes" id="UP000254101"/>
    </source>
</evidence>
<sequence>MTTAKNGDTVAIDFVVKTDAGQVVGNTEESGPQVVTLGKQEIFPAIEAALDGMEVGSVETVKIESENAFGPRREELVIDVPRENLPAEPAPQPGMQLSAQGQDGQPIQLVITEVQENSVKADGNHPLAGEDLTFGVTLVEIKEAA</sequence>
<organism evidence="13 14">
    <name type="scientific">Alteriqipengyuania lutimaris</name>
    <dbReference type="NCBI Taxonomy" id="1538146"/>
    <lineage>
        <taxon>Bacteria</taxon>
        <taxon>Pseudomonadati</taxon>
        <taxon>Pseudomonadota</taxon>
        <taxon>Alphaproteobacteria</taxon>
        <taxon>Sphingomonadales</taxon>
        <taxon>Erythrobacteraceae</taxon>
        <taxon>Alteriqipengyuania</taxon>
    </lineage>
</organism>
<dbReference type="OrthoDB" id="9808891at2"/>
<dbReference type="GO" id="GO:0042026">
    <property type="term" value="P:protein refolding"/>
    <property type="evidence" value="ECO:0007669"/>
    <property type="project" value="UniProtKB-ARBA"/>
</dbReference>
<accession>A0A395LJT5</accession>
<dbReference type="Gene3D" id="3.10.50.40">
    <property type="match status" value="1"/>
</dbReference>
<name>A0A395LJT5_9SPHN</name>
<evidence type="ECO:0000259" key="12">
    <source>
        <dbReference type="PROSITE" id="PS50059"/>
    </source>
</evidence>
<dbReference type="GO" id="GO:0003755">
    <property type="term" value="F:peptidyl-prolyl cis-trans isomerase activity"/>
    <property type="evidence" value="ECO:0007669"/>
    <property type="project" value="UniProtKB-UniRule"/>
</dbReference>
<dbReference type="EC" id="5.2.1.8" evidence="10"/>
<dbReference type="Proteomes" id="UP000254101">
    <property type="component" value="Unassembled WGS sequence"/>
</dbReference>
<evidence type="ECO:0000313" key="13">
    <source>
        <dbReference type="EMBL" id="RDS77266.1"/>
    </source>
</evidence>
<dbReference type="GO" id="GO:0005737">
    <property type="term" value="C:cytoplasm"/>
    <property type="evidence" value="ECO:0007669"/>
    <property type="project" value="UniProtKB-SubCell"/>
</dbReference>
<dbReference type="SUPFAM" id="SSF54534">
    <property type="entry name" value="FKBP-like"/>
    <property type="match status" value="1"/>
</dbReference>
<evidence type="ECO:0000256" key="10">
    <source>
        <dbReference type="RuleBase" id="RU003915"/>
    </source>
</evidence>
<comment type="catalytic activity">
    <reaction evidence="1 9 10">
        <text>[protein]-peptidylproline (omega=180) = [protein]-peptidylproline (omega=0)</text>
        <dbReference type="Rhea" id="RHEA:16237"/>
        <dbReference type="Rhea" id="RHEA-COMP:10747"/>
        <dbReference type="Rhea" id="RHEA-COMP:10748"/>
        <dbReference type="ChEBI" id="CHEBI:83833"/>
        <dbReference type="ChEBI" id="CHEBI:83834"/>
        <dbReference type="EC" id="5.2.1.8"/>
    </reaction>
</comment>
<evidence type="ECO:0000256" key="9">
    <source>
        <dbReference type="PROSITE-ProRule" id="PRU00277"/>
    </source>
</evidence>
<proteinExistence type="inferred from homology"/>
<dbReference type="InterPro" id="IPR001179">
    <property type="entry name" value="PPIase_FKBP_dom"/>
</dbReference>
<dbReference type="EMBL" id="QRBB01000001">
    <property type="protein sequence ID" value="RDS77266.1"/>
    <property type="molecule type" value="Genomic_DNA"/>
</dbReference>
<comment type="similarity">
    <text evidence="3 10">Belongs to the FKBP-type PPIase family.</text>
</comment>
<reference evidence="13 14" key="1">
    <citation type="submission" date="2018-07" db="EMBL/GenBank/DDBJ databases">
        <title>Erythrobacter nanhaiensis sp. nov., a novel member of the genus Erythrobacter isolated from the South China Sea.</title>
        <authorList>
            <person name="Chen X."/>
            <person name="Liu J."/>
        </authorList>
    </citation>
    <scope>NUCLEOTIDE SEQUENCE [LARGE SCALE GENOMIC DNA]</scope>
    <source>
        <strain evidence="13 14">S-5</strain>
    </source>
</reference>
<gene>
    <name evidence="13" type="ORF">DL238_06320</name>
</gene>
<evidence type="ECO:0000256" key="5">
    <source>
        <dbReference type="ARBA" id="ARBA00023110"/>
    </source>
</evidence>
<keyword evidence="14" id="KW-1185">Reference proteome</keyword>
<evidence type="ECO:0000256" key="1">
    <source>
        <dbReference type="ARBA" id="ARBA00000971"/>
    </source>
</evidence>
<evidence type="ECO:0000256" key="11">
    <source>
        <dbReference type="SAM" id="MobiDB-lite"/>
    </source>
</evidence>
<comment type="caution">
    <text evidence="13">The sequence shown here is derived from an EMBL/GenBank/DDBJ whole genome shotgun (WGS) entry which is preliminary data.</text>
</comment>
<evidence type="ECO:0000256" key="2">
    <source>
        <dbReference type="ARBA" id="ARBA00004496"/>
    </source>
</evidence>
<dbReference type="InterPro" id="IPR046357">
    <property type="entry name" value="PPIase_dom_sf"/>
</dbReference>
<evidence type="ECO:0000256" key="7">
    <source>
        <dbReference type="ARBA" id="ARBA00023235"/>
    </source>
</evidence>
<keyword evidence="7 9" id="KW-0413">Isomerase</keyword>
<dbReference type="PANTHER" id="PTHR47861">
    <property type="entry name" value="FKBP-TYPE PEPTIDYL-PROLYL CIS-TRANS ISOMERASE SLYD"/>
    <property type="match status" value="1"/>
</dbReference>
<evidence type="ECO:0000256" key="6">
    <source>
        <dbReference type="ARBA" id="ARBA00023186"/>
    </source>
</evidence>
<dbReference type="PANTHER" id="PTHR47861:SF3">
    <property type="entry name" value="FKBP-TYPE PEPTIDYL-PROLYL CIS-TRANS ISOMERASE SLYD"/>
    <property type="match status" value="1"/>
</dbReference>